<dbReference type="OrthoDB" id="3257444at2759"/>
<protein>
    <submittedName>
        <fullName evidence="2">Uncharacterized protein</fullName>
    </submittedName>
</protein>
<reference evidence="2 3" key="1">
    <citation type="submission" date="2014-04" db="EMBL/GenBank/DDBJ databases">
        <authorList>
            <consortium name="DOE Joint Genome Institute"/>
            <person name="Kuo A."/>
            <person name="Ruytinx J."/>
            <person name="Rineau F."/>
            <person name="Colpaert J."/>
            <person name="Kohler A."/>
            <person name="Nagy L.G."/>
            <person name="Floudas D."/>
            <person name="Copeland A."/>
            <person name="Barry K.W."/>
            <person name="Cichocki N."/>
            <person name="Veneault-Fourrey C."/>
            <person name="LaButti K."/>
            <person name="Lindquist E.A."/>
            <person name="Lipzen A."/>
            <person name="Lundell T."/>
            <person name="Morin E."/>
            <person name="Murat C."/>
            <person name="Sun H."/>
            <person name="Tunlid A."/>
            <person name="Henrissat B."/>
            <person name="Grigoriev I.V."/>
            <person name="Hibbett D.S."/>
            <person name="Martin F."/>
            <person name="Nordberg H.P."/>
            <person name="Cantor M.N."/>
            <person name="Hua S.X."/>
        </authorList>
    </citation>
    <scope>NUCLEOTIDE SEQUENCE [LARGE SCALE GENOMIC DNA]</scope>
    <source>
        <strain evidence="2 3">UH-Slu-Lm8-n1</strain>
    </source>
</reference>
<evidence type="ECO:0000256" key="1">
    <source>
        <dbReference type="SAM" id="MobiDB-lite"/>
    </source>
</evidence>
<gene>
    <name evidence="2" type="ORF">CY34DRAFT_100677</name>
</gene>
<dbReference type="HOGENOM" id="CLU_003921_3_2_1"/>
<keyword evidence="3" id="KW-1185">Reference proteome</keyword>
<dbReference type="AlphaFoldDB" id="A0A0C9Z5U6"/>
<name>A0A0C9Z5U6_9AGAM</name>
<reference evidence="3" key="2">
    <citation type="submission" date="2015-01" db="EMBL/GenBank/DDBJ databases">
        <title>Evolutionary Origins and Diversification of the Mycorrhizal Mutualists.</title>
        <authorList>
            <consortium name="DOE Joint Genome Institute"/>
            <consortium name="Mycorrhizal Genomics Consortium"/>
            <person name="Kohler A."/>
            <person name="Kuo A."/>
            <person name="Nagy L.G."/>
            <person name="Floudas D."/>
            <person name="Copeland A."/>
            <person name="Barry K.W."/>
            <person name="Cichocki N."/>
            <person name="Veneault-Fourrey C."/>
            <person name="LaButti K."/>
            <person name="Lindquist E.A."/>
            <person name="Lipzen A."/>
            <person name="Lundell T."/>
            <person name="Morin E."/>
            <person name="Murat C."/>
            <person name="Riley R."/>
            <person name="Ohm R."/>
            <person name="Sun H."/>
            <person name="Tunlid A."/>
            <person name="Henrissat B."/>
            <person name="Grigoriev I.V."/>
            <person name="Hibbett D.S."/>
            <person name="Martin F."/>
        </authorList>
    </citation>
    <scope>NUCLEOTIDE SEQUENCE [LARGE SCALE GENOMIC DNA]</scope>
    <source>
        <strain evidence="3">UH-Slu-Lm8-n1</strain>
    </source>
</reference>
<evidence type="ECO:0000313" key="2">
    <source>
        <dbReference type="EMBL" id="KIK32845.1"/>
    </source>
</evidence>
<sequence length="227" mass="26209">MPGPGSSKAPSFKGETADLLEFLELFEDLATSCALTDTEKCKMVVRYVDQDTKRFWVTLGGYASKDYAVLKTNILAQYPGASMGVRYTIRDLERIVLNTADSDISTETELLHYYRQFRPVAVWLEANSKISARERDWYFWQGLPQSARRAIDRRLELKETNYTRNEATDFEKVLEAGRFVFSDDAFDADLNEPIASRLKSMRDTRGTRTKPTRQIWDSDDEEERRDA</sequence>
<accession>A0A0C9Z5U6</accession>
<feature type="region of interest" description="Disordered" evidence="1">
    <location>
        <begin position="200"/>
        <end position="227"/>
    </location>
</feature>
<evidence type="ECO:0000313" key="3">
    <source>
        <dbReference type="Proteomes" id="UP000054485"/>
    </source>
</evidence>
<organism evidence="2 3">
    <name type="scientific">Suillus luteus UH-Slu-Lm8-n1</name>
    <dbReference type="NCBI Taxonomy" id="930992"/>
    <lineage>
        <taxon>Eukaryota</taxon>
        <taxon>Fungi</taxon>
        <taxon>Dikarya</taxon>
        <taxon>Basidiomycota</taxon>
        <taxon>Agaricomycotina</taxon>
        <taxon>Agaricomycetes</taxon>
        <taxon>Agaricomycetidae</taxon>
        <taxon>Boletales</taxon>
        <taxon>Suillineae</taxon>
        <taxon>Suillaceae</taxon>
        <taxon>Suillus</taxon>
    </lineage>
</organism>
<dbReference type="Proteomes" id="UP000054485">
    <property type="component" value="Unassembled WGS sequence"/>
</dbReference>
<dbReference type="InParanoid" id="A0A0C9Z5U6"/>
<feature type="compositionally biased region" description="Acidic residues" evidence="1">
    <location>
        <begin position="217"/>
        <end position="227"/>
    </location>
</feature>
<dbReference type="EMBL" id="KN836097">
    <property type="protein sequence ID" value="KIK32845.1"/>
    <property type="molecule type" value="Genomic_DNA"/>
</dbReference>
<proteinExistence type="predicted"/>